<organism evidence="3 4">
    <name type="scientific">Svornostia abyssi</name>
    <dbReference type="NCBI Taxonomy" id="2898438"/>
    <lineage>
        <taxon>Bacteria</taxon>
        <taxon>Bacillati</taxon>
        <taxon>Actinomycetota</taxon>
        <taxon>Thermoleophilia</taxon>
        <taxon>Solirubrobacterales</taxon>
        <taxon>Baekduiaceae</taxon>
        <taxon>Svornostia</taxon>
    </lineage>
</organism>
<feature type="signal peptide" evidence="2">
    <location>
        <begin position="1"/>
        <end position="24"/>
    </location>
</feature>
<evidence type="ECO:0000313" key="4">
    <source>
        <dbReference type="Proteomes" id="UP001058860"/>
    </source>
</evidence>
<dbReference type="InterPro" id="IPR045782">
    <property type="entry name" value="TrbL_3"/>
</dbReference>
<accession>A0ABY5PK95</accession>
<evidence type="ECO:0000256" key="2">
    <source>
        <dbReference type="SAM" id="SignalP"/>
    </source>
</evidence>
<name>A0ABY5PK95_9ACTN</name>
<feature type="chain" id="PRO_5045583015" evidence="2">
    <location>
        <begin position="25"/>
        <end position="355"/>
    </location>
</feature>
<keyword evidence="1" id="KW-0472">Membrane</keyword>
<dbReference type="Pfam" id="PF19590">
    <property type="entry name" value="TrbL_3"/>
    <property type="match status" value="1"/>
</dbReference>
<feature type="transmembrane region" description="Helical" evidence="1">
    <location>
        <begin position="100"/>
        <end position="119"/>
    </location>
</feature>
<keyword evidence="2" id="KW-0732">Signal</keyword>
<evidence type="ECO:0000256" key="1">
    <source>
        <dbReference type="SAM" id="Phobius"/>
    </source>
</evidence>
<gene>
    <name evidence="3" type="ORF">LRS13_06185</name>
</gene>
<dbReference type="InterPro" id="IPR006311">
    <property type="entry name" value="TAT_signal"/>
</dbReference>
<reference evidence="4" key="1">
    <citation type="submission" date="2021-11" db="EMBL/GenBank/DDBJ databases">
        <title>Cultivation dependent microbiological survey of springs from the worlds oldest radium mine currently devoted to the extraction of radon-saturated water.</title>
        <authorList>
            <person name="Kapinusova G."/>
            <person name="Smrhova T."/>
            <person name="Strejcek M."/>
            <person name="Suman J."/>
            <person name="Jani K."/>
            <person name="Pajer P."/>
            <person name="Uhlik O."/>
        </authorList>
    </citation>
    <scope>NUCLEOTIDE SEQUENCE [LARGE SCALE GENOMIC DNA]</scope>
    <source>
        <strain evidence="4">J379</strain>
    </source>
</reference>
<evidence type="ECO:0000313" key="3">
    <source>
        <dbReference type="EMBL" id="UUY05114.1"/>
    </source>
</evidence>
<dbReference type="EMBL" id="CP088295">
    <property type="protein sequence ID" value="UUY05114.1"/>
    <property type="molecule type" value="Genomic_DNA"/>
</dbReference>
<feature type="transmembrane region" description="Helical" evidence="1">
    <location>
        <begin position="279"/>
        <end position="297"/>
    </location>
</feature>
<keyword evidence="1" id="KW-1133">Transmembrane helix</keyword>
<feature type="transmembrane region" description="Helical" evidence="1">
    <location>
        <begin position="187"/>
        <end position="206"/>
    </location>
</feature>
<dbReference type="Proteomes" id="UP001058860">
    <property type="component" value="Chromosome"/>
</dbReference>
<protein>
    <submittedName>
        <fullName evidence="3">Uncharacterized protein</fullName>
    </submittedName>
</protein>
<dbReference type="PROSITE" id="PS51318">
    <property type="entry name" value="TAT"/>
    <property type="match status" value="1"/>
</dbReference>
<feature type="transmembrane region" description="Helical" evidence="1">
    <location>
        <begin position="244"/>
        <end position="273"/>
    </location>
</feature>
<feature type="transmembrane region" description="Helical" evidence="1">
    <location>
        <begin position="212"/>
        <end position="232"/>
    </location>
</feature>
<keyword evidence="4" id="KW-1185">Reference proteome</keyword>
<proteinExistence type="predicted"/>
<dbReference type="RefSeq" id="WP_353865580.1">
    <property type="nucleotide sequence ID" value="NZ_CP088295.1"/>
</dbReference>
<keyword evidence="1" id="KW-0812">Transmembrane</keyword>
<sequence>MTTRRVQLFAAGVVGMLVASGLVAAPAAAQTPLALGAPFDLGLPDPTDLVEKVFEFFFTTFFGLQGKATQATIDWLLAAPVYTNAGEFADLNRFRSSIEVAAWALLSLVFTVAAVRYYASGLTSAGSYEAVESLTRGALAAGALAVYPEVFGAMTTAANYLTYGILHDPTVGSGLTKVLAGATVAHFTPLGIGTIASVVAVVILLVLVVTKIVLSIILALLFVAWPLAIALWPLPETSWLARTVLQTFIGVLLWPVIWALCFGLFAVIGASALTPGGSFGTKVVAPWVAVAALYVSFKAPQLLARQAMLSGLMPSPGGAAMRGMVYGRSVLRAGGATAEGVSGRFGAGGAARAAS</sequence>